<reference evidence="6" key="2">
    <citation type="journal article" date="2021" name="PeerJ">
        <title>Extensive microbial diversity within the chicken gut microbiome revealed by metagenomics and culture.</title>
        <authorList>
            <person name="Gilroy R."/>
            <person name="Ravi A."/>
            <person name="Getino M."/>
            <person name="Pursley I."/>
            <person name="Horton D.L."/>
            <person name="Alikhan N.F."/>
            <person name="Baker D."/>
            <person name="Gharbi K."/>
            <person name="Hall N."/>
            <person name="Watson M."/>
            <person name="Adriaenssens E.M."/>
            <person name="Foster-Nyarko E."/>
            <person name="Jarju S."/>
            <person name="Secka A."/>
            <person name="Antonio M."/>
            <person name="Oren A."/>
            <person name="Chaudhuri R.R."/>
            <person name="La Ragione R."/>
            <person name="Hildebrand F."/>
            <person name="Pallen M.J."/>
        </authorList>
    </citation>
    <scope>NUCLEOTIDE SEQUENCE</scope>
    <source>
        <strain evidence="6">CHK195-15760</strain>
    </source>
</reference>
<dbReference type="SUPFAM" id="SSF88946">
    <property type="entry name" value="Sigma2 domain of RNA polymerase sigma factors"/>
    <property type="match status" value="1"/>
</dbReference>
<dbReference type="GO" id="GO:0006352">
    <property type="term" value="P:DNA-templated transcription initiation"/>
    <property type="evidence" value="ECO:0007669"/>
    <property type="project" value="InterPro"/>
</dbReference>
<dbReference type="SUPFAM" id="SSF88659">
    <property type="entry name" value="Sigma3 and sigma4 domains of RNA polymerase sigma factors"/>
    <property type="match status" value="1"/>
</dbReference>
<keyword evidence="1" id="KW-0805">Transcription regulation</keyword>
<dbReference type="PROSITE" id="PS50943">
    <property type="entry name" value="HTH_CROC1"/>
    <property type="match status" value="1"/>
</dbReference>
<dbReference type="GO" id="GO:0003677">
    <property type="term" value="F:DNA binding"/>
    <property type="evidence" value="ECO:0007669"/>
    <property type="project" value="UniProtKB-KW"/>
</dbReference>
<dbReference type="EMBL" id="DVNH01000025">
    <property type="protein sequence ID" value="HIU51724.1"/>
    <property type="molecule type" value="Genomic_DNA"/>
</dbReference>
<dbReference type="Gene3D" id="1.20.120.1810">
    <property type="match status" value="1"/>
</dbReference>
<dbReference type="Pfam" id="PF04545">
    <property type="entry name" value="Sigma70_r4"/>
    <property type="match status" value="1"/>
</dbReference>
<comment type="caution">
    <text evidence="6">The sequence shown here is derived from an EMBL/GenBank/DDBJ whole genome shotgun (WGS) entry which is preliminary data.</text>
</comment>
<dbReference type="InterPro" id="IPR013324">
    <property type="entry name" value="RNA_pol_sigma_r3/r4-like"/>
</dbReference>
<dbReference type="Pfam" id="PF04542">
    <property type="entry name" value="Sigma70_r2"/>
    <property type="match status" value="1"/>
</dbReference>
<dbReference type="PANTHER" id="PTHR30385">
    <property type="entry name" value="SIGMA FACTOR F FLAGELLAR"/>
    <property type="match status" value="1"/>
</dbReference>
<dbReference type="Gene3D" id="1.10.10.60">
    <property type="entry name" value="Homeodomain-like"/>
    <property type="match status" value="1"/>
</dbReference>
<evidence type="ECO:0000259" key="5">
    <source>
        <dbReference type="PROSITE" id="PS50943"/>
    </source>
</evidence>
<evidence type="ECO:0000256" key="1">
    <source>
        <dbReference type="ARBA" id="ARBA00023015"/>
    </source>
</evidence>
<name>A0A9D1S907_9FIRM</name>
<evidence type="ECO:0000256" key="3">
    <source>
        <dbReference type="ARBA" id="ARBA00023125"/>
    </source>
</evidence>
<evidence type="ECO:0000313" key="7">
    <source>
        <dbReference type="Proteomes" id="UP000824093"/>
    </source>
</evidence>
<dbReference type="InterPro" id="IPR007630">
    <property type="entry name" value="RNA_pol_sigma70_r4"/>
</dbReference>
<organism evidence="6 7">
    <name type="scientific">Candidatus Merdicola faecigallinarum</name>
    <dbReference type="NCBI Taxonomy" id="2840862"/>
    <lineage>
        <taxon>Bacteria</taxon>
        <taxon>Bacillati</taxon>
        <taxon>Bacillota</taxon>
        <taxon>Clostridia</taxon>
        <taxon>Candidatus Merdicola</taxon>
    </lineage>
</organism>
<evidence type="ECO:0000256" key="4">
    <source>
        <dbReference type="ARBA" id="ARBA00023163"/>
    </source>
</evidence>
<accession>A0A9D1S907</accession>
<dbReference type="NCBIfam" id="TIGR02937">
    <property type="entry name" value="sigma70-ECF"/>
    <property type="match status" value="1"/>
</dbReference>
<sequence>MSDLDWRKLVENNQRLVWYYAKRYKSRDPAIDLEEFAQIGMVGLIKAAETYDEKKGNTFATYASRCILNELNMAYRSIKKRSDDCVSIQEYILGTEETLMIQDCIADENVNIEREIFNQITIEEALNIIINLKSDIRTILLLYFEGKTQKEIAERLGISQSYVSRIIKKNVHRLQLQVQFSQRQKEKEYKLKKKGARYLLTDGARQHEASSFEEIVQILDEWDN</sequence>
<keyword evidence="3" id="KW-0238">DNA-binding</keyword>
<reference evidence="6" key="1">
    <citation type="submission" date="2020-10" db="EMBL/GenBank/DDBJ databases">
        <authorList>
            <person name="Gilroy R."/>
        </authorList>
    </citation>
    <scope>NUCLEOTIDE SEQUENCE</scope>
    <source>
        <strain evidence="6">CHK195-15760</strain>
    </source>
</reference>
<dbReference type="InterPro" id="IPR013325">
    <property type="entry name" value="RNA_pol_sigma_r2"/>
</dbReference>
<dbReference type="InterPro" id="IPR014284">
    <property type="entry name" value="RNA_pol_sigma-70_dom"/>
</dbReference>
<protein>
    <submittedName>
        <fullName evidence="6">Sigma-70 family RNA polymerase sigma factor</fullName>
    </submittedName>
</protein>
<dbReference type="AlphaFoldDB" id="A0A9D1S907"/>
<dbReference type="InterPro" id="IPR001387">
    <property type="entry name" value="Cro/C1-type_HTH"/>
</dbReference>
<keyword evidence="4" id="KW-0804">Transcription</keyword>
<dbReference type="CDD" id="cd06171">
    <property type="entry name" value="Sigma70_r4"/>
    <property type="match status" value="1"/>
</dbReference>
<dbReference type="GO" id="GO:0016987">
    <property type="term" value="F:sigma factor activity"/>
    <property type="evidence" value="ECO:0007669"/>
    <property type="project" value="UniProtKB-KW"/>
</dbReference>
<gene>
    <name evidence="6" type="ORF">IAB70_03770</name>
</gene>
<feature type="domain" description="HTH cro/C1-type" evidence="5">
    <location>
        <begin position="146"/>
        <end position="166"/>
    </location>
</feature>
<evidence type="ECO:0000256" key="2">
    <source>
        <dbReference type="ARBA" id="ARBA00023082"/>
    </source>
</evidence>
<dbReference type="InterPro" id="IPR007627">
    <property type="entry name" value="RNA_pol_sigma70_r2"/>
</dbReference>
<dbReference type="Proteomes" id="UP000824093">
    <property type="component" value="Unassembled WGS sequence"/>
</dbReference>
<evidence type="ECO:0000313" key="6">
    <source>
        <dbReference type="EMBL" id="HIU51724.1"/>
    </source>
</evidence>
<keyword evidence="2" id="KW-0731">Sigma factor</keyword>
<proteinExistence type="predicted"/>